<protein>
    <submittedName>
        <fullName evidence="2">Uncharacterized protein</fullName>
    </submittedName>
</protein>
<feature type="region of interest" description="Disordered" evidence="1">
    <location>
        <begin position="172"/>
        <end position="229"/>
    </location>
</feature>
<dbReference type="Proteomes" id="UP000051952">
    <property type="component" value="Unassembled WGS sequence"/>
</dbReference>
<accession>A0A0S4JU09</accession>
<dbReference type="VEuPathDB" id="TriTrypDB:BSAL_46320"/>
<evidence type="ECO:0000313" key="3">
    <source>
        <dbReference type="Proteomes" id="UP000051952"/>
    </source>
</evidence>
<name>A0A0S4JU09_BODSA</name>
<feature type="compositionally biased region" description="Basic and acidic residues" evidence="1">
    <location>
        <begin position="69"/>
        <end position="82"/>
    </location>
</feature>
<evidence type="ECO:0000256" key="1">
    <source>
        <dbReference type="SAM" id="MobiDB-lite"/>
    </source>
</evidence>
<proteinExistence type="predicted"/>
<reference evidence="3" key="1">
    <citation type="submission" date="2015-09" db="EMBL/GenBank/DDBJ databases">
        <authorList>
            <consortium name="Pathogen Informatics"/>
        </authorList>
    </citation>
    <scope>NUCLEOTIDE SEQUENCE [LARGE SCALE GENOMIC DNA]</scope>
    <source>
        <strain evidence="3">Lake Konstanz</strain>
    </source>
</reference>
<organism evidence="2 3">
    <name type="scientific">Bodo saltans</name>
    <name type="common">Flagellated protozoan</name>
    <dbReference type="NCBI Taxonomy" id="75058"/>
    <lineage>
        <taxon>Eukaryota</taxon>
        <taxon>Discoba</taxon>
        <taxon>Euglenozoa</taxon>
        <taxon>Kinetoplastea</taxon>
        <taxon>Metakinetoplastina</taxon>
        <taxon>Eubodonida</taxon>
        <taxon>Bodonidae</taxon>
        <taxon>Bodo</taxon>
    </lineage>
</organism>
<dbReference type="AlphaFoldDB" id="A0A0S4JU09"/>
<feature type="compositionally biased region" description="Polar residues" evidence="1">
    <location>
        <begin position="260"/>
        <end position="271"/>
    </location>
</feature>
<feature type="region of interest" description="Disordered" evidence="1">
    <location>
        <begin position="68"/>
        <end position="92"/>
    </location>
</feature>
<feature type="region of interest" description="Disordered" evidence="1">
    <location>
        <begin position="260"/>
        <end position="296"/>
    </location>
</feature>
<feature type="region of interest" description="Disordered" evidence="1">
    <location>
        <begin position="34"/>
        <end position="54"/>
    </location>
</feature>
<sequence>MRGRVPHDEDLRIALEDQIAERNRKVKGRKYFVEPKIGSSPTPDTPPTMYAASPSPVRELNFSRVSPQRSDRYVRADGRRSTEMSNYSDLQESKTAELRAALEAQIEMKKRREAELKARARLESRELLAKSNDTAVGDVSIPYVPKYSPQTSVPTAVNVSAAAKLPENWHSHEFLDLAKKDDDERQRKQTERTKAEALRADLERQIKEKEESRRSQARLQLESEREYEAKQQRIREVAASNERKRQDDLSKVSQQLAQENLSMAQHRNSPSRVRGVESSMSTHQSPPPPLRGDNSTSLVPTTDGGGVVSPLGIGGVSGLPPIVFPAAPMMDNGGDVRSILSRIHNDLLLQRQDFLSPSIFSAIPASNVARLGLGPFQLSNSPVIDGQQQALPFFTGAGELPADRQLVRKNPYLSPRKMKPQTFSMTDWMSPQLATADPSAFASEGPITGYDHVSETLKRNQLRLRQLRFAKHNDDVLRLFLQQDNPAAVAGNYDLPPPSVFHNTQDFKKK</sequence>
<feature type="compositionally biased region" description="Basic and acidic residues" evidence="1">
    <location>
        <begin position="172"/>
        <end position="214"/>
    </location>
</feature>
<dbReference type="EMBL" id="CYKH01002219">
    <property type="protein sequence ID" value="CUG94065.1"/>
    <property type="molecule type" value="Genomic_DNA"/>
</dbReference>
<evidence type="ECO:0000313" key="2">
    <source>
        <dbReference type="EMBL" id="CUG94065.1"/>
    </source>
</evidence>
<keyword evidence="3" id="KW-1185">Reference proteome</keyword>
<gene>
    <name evidence="2" type="ORF">BSAL_46320</name>
</gene>